<name>M1CAV3_SOLTU</name>
<evidence type="ECO:0000313" key="2">
    <source>
        <dbReference type="Proteomes" id="UP000011115"/>
    </source>
</evidence>
<organism evidence="1 2">
    <name type="scientific">Solanum tuberosum</name>
    <name type="common">Potato</name>
    <dbReference type="NCBI Taxonomy" id="4113"/>
    <lineage>
        <taxon>Eukaryota</taxon>
        <taxon>Viridiplantae</taxon>
        <taxon>Streptophyta</taxon>
        <taxon>Embryophyta</taxon>
        <taxon>Tracheophyta</taxon>
        <taxon>Spermatophyta</taxon>
        <taxon>Magnoliopsida</taxon>
        <taxon>eudicotyledons</taxon>
        <taxon>Gunneridae</taxon>
        <taxon>Pentapetalae</taxon>
        <taxon>asterids</taxon>
        <taxon>lamiids</taxon>
        <taxon>Solanales</taxon>
        <taxon>Solanaceae</taxon>
        <taxon>Solanoideae</taxon>
        <taxon>Solaneae</taxon>
        <taxon>Solanum</taxon>
    </lineage>
</organism>
<sequence length="64" mass="7426">MSSSERSIGMKKPKAKRKINEGFLSVMRKLLSERKRLLELLAKSIAERQLDMERKDESFEINGS</sequence>
<gene>
    <name evidence="1" type="primary">LOC102589306</name>
</gene>
<dbReference type="EnsemblPlants" id="PGSC0003DMT400063600">
    <property type="protein sequence ID" value="PGSC0003DMT400063600"/>
    <property type="gene ID" value="PGSC0003DMG400024725"/>
</dbReference>
<reference evidence="1" key="2">
    <citation type="submission" date="2015-06" db="UniProtKB">
        <authorList>
            <consortium name="EnsemblPlants"/>
        </authorList>
    </citation>
    <scope>IDENTIFICATION</scope>
    <source>
        <strain evidence="1">DM1-3 516 R44</strain>
    </source>
</reference>
<evidence type="ECO:0000313" key="1">
    <source>
        <dbReference type="EnsemblPlants" id="PGSC0003DMT400063600"/>
    </source>
</evidence>
<dbReference type="Proteomes" id="UP000011115">
    <property type="component" value="Unassembled WGS sequence"/>
</dbReference>
<protein>
    <submittedName>
        <fullName evidence="1">Deoxyuridine 5'-triphosphate nucleotidohydrolase</fullName>
    </submittedName>
</protein>
<dbReference type="AlphaFoldDB" id="M1CAV3"/>
<dbReference type="OrthoDB" id="10261072at2759"/>
<dbReference type="HOGENOM" id="CLU_2872026_0_0_1"/>
<keyword evidence="2" id="KW-1185">Reference proteome</keyword>
<dbReference type="ExpressionAtlas" id="M1CAV3">
    <property type="expression patterns" value="baseline and differential"/>
</dbReference>
<dbReference type="Gramene" id="PGSC0003DMT400063600">
    <property type="protein sequence ID" value="PGSC0003DMT400063600"/>
    <property type="gene ID" value="PGSC0003DMG400024725"/>
</dbReference>
<reference evidence="2" key="1">
    <citation type="journal article" date="2011" name="Nature">
        <title>Genome sequence and analysis of the tuber crop potato.</title>
        <authorList>
            <consortium name="The Potato Genome Sequencing Consortium"/>
        </authorList>
    </citation>
    <scope>NUCLEOTIDE SEQUENCE [LARGE SCALE GENOMIC DNA]</scope>
    <source>
        <strain evidence="2">cv. DM1-3 516 R44</strain>
    </source>
</reference>
<proteinExistence type="predicted"/>
<accession>M1CAV3</accession>